<dbReference type="Gene3D" id="3.30.200.20">
    <property type="entry name" value="Phosphorylase Kinase, domain 1"/>
    <property type="match status" value="1"/>
</dbReference>
<name>A0A2S9XXS9_9BACT</name>
<evidence type="ECO:0000256" key="3">
    <source>
        <dbReference type="ARBA" id="ARBA00022777"/>
    </source>
</evidence>
<gene>
    <name evidence="9" type="primary">pknA_4</name>
    <name evidence="9" type="ORF">ENSA5_31820</name>
</gene>
<keyword evidence="7" id="KW-1133">Transmembrane helix</keyword>
<dbReference type="AlphaFoldDB" id="A0A2S9XXS9"/>
<keyword evidence="1 9" id="KW-0808">Transferase</keyword>
<evidence type="ECO:0000259" key="8">
    <source>
        <dbReference type="PROSITE" id="PS50011"/>
    </source>
</evidence>
<keyword evidence="2 5" id="KW-0547">Nucleotide-binding</keyword>
<evidence type="ECO:0000256" key="7">
    <source>
        <dbReference type="SAM" id="Phobius"/>
    </source>
</evidence>
<dbReference type="Proteomes" id="UP000237968">
    <property type="component" value="Unassembled WGS sequence"/>
</dbReference>
<evidence type="ECO:0000256" key="5">
    <source>
        <dbReference type="PROSITE-ProRule" id="PRU10141"/>
    </source>
</evidence>
<comment type="caution">
    <text evidence="9">The sequence shown here is derived from an EMBL/GenBank/DDBJ whole genome shotgun (WGS) entry which is preliminary data.</text>
</comment>
<dbReference type="GO" id="GO:0004674">
    <property type="term" value="F:protein serine/threonine kinase activity"/>
    <property type="evidence" value="ECO:0007669"/>
    <property type="project" value="UniProtKB-EC"/>
</dbReference>
<dbReference type="PROSITE" id="PS50011">
    <property type="entry name" value="PROTEIN_KINASE_DOM"/>
    <property type="match status" value="1"/>
</dbReference>
<keyword evidence="3 9" id="KW-0418">Kinase</keyword>
<dbReference type="Pfam" id="PF00069">
    <property type="entry name" value="Pkinase"/>
    <property type="match status" value="1"/>
</dbReference>
<feature type="transmembrane region" description="Helical" evidence="7">
    <location>
        <begin position="310"/>
        <end position="332"/>
    </location>
</feature>
<keyword evidence="7" id="KW-0472">Membrane</keyword>
<dbReference type="PROSITE" id="PS00107">
    <property type="entry name" value="PROTEIN_KINASE_ATP"/>
    <property type="match status" value="1"/>
</dbReference>
<evidence type="ECO:0000256" key="6">
    <source>
        <dbReference type="SAM" id="MobiDB-lite"/>
    </source>
</evidence>
<sequence length="482" mass="51799">MLDARTAHQAHPDNPLAKIGRFDGWKLIGHGGYGAVFEVIDPELDRHVALKLCLTRGPKAAEAITREAKVMAKLSHPNIITVHETGNLGDDVFFVMELIKGANGKFENTGNHLIFKRPHWRDAVNVYRQVGRGLAAAHEAGVVHGDFKPGNFLTDPTGRPRVVDFGLAQVMRSYEPDDTHAGLEHRMGTLPYMAPEVLRGEPGDVLADQWSFCVALWETVAGALPYLGGTILDLLESITDDEPFSPRSAGELPAKLRAILCKGLSADRGERYPSMAALVDALEELIDEPPGDGEPSASEVPPAGRPRGGILFFLAMGAAFCLMLGALGHALLSVGTRPTPPTPASATRSPCALPASARPSTEVDDDVLAACVLIRAGHFERANDLWEAQRIAREPSPWKDGLVYTWADLGSDTLIVAQTFADEAKALDRVDENKARSAAENALHWAILVRSDVEEGEIAADAAAVIERADLYRPFGGVGSDG</sequence>
<keyword evidence="10" id="KW-1185">Reference proteome</keyword>
<dbReference type="EC" id="2.7.11.1" evidence="9"/>
<accession>A0A2S9XXS9</accession>
<evidence type="ECO:0000256" key="1">
    <source>
        <dbReference type="ARBA" id="ARBA00022679"/>
    </source>
</evidence>
<evidence type="ECO:0000256" key="4">
    <source>
        <dbReference type="ARBA" id="ARBA00022840"/>
    </source>
</evidence>
<dbReference type="InterPro" id="IPR008271">
    <property type="entry name" value="Ser/Thr_kinase_AS"/>
</dbReference>
<dbReference type="PANTHER" id="PTHR43289">
    <property type="entry name" value="MITOGEN-ACTIVATED PROTEIN KINASE KINASE KINASE 20-RELATED"/>
    <property type="match status" value="1"/>
</dbReference>
<dbReference type="EMBL" id="PVNK01000149">
    <property type="protein sequence ID" value="PRP97675.1"/>
    <property type="molecule type" value="Genomic_DNA"/>
</dbReference>
<organism evidence="9 10">
    <name type="scientific">Enhygromyxa salina</name>
    <dbReference type="NCBI Taxonomy" id="215803"/>
    <lineage>
        <taxon>Bacteria</taxon>
        <taxon>Pseudomonadati</taxon>
        <taxon>Myxococcota</taxon>
        <taxon>Polyangia</taxon>
        <taxon>Nannocystales</taxon>
        <taxon>Nannocystaceae</taxon>
        <taxon>Enhygromyxa</taxon>
    </lineage>
</organism>
<evidence type="ECO:0000313" key="10">
    <source>
        <dbReference type="Proteomes" id="UP000237968"/>
    </source>
</evidence>
<dbReference type="PANTHER" id="PTHR43289:SF6">
    <property type="entry name" value="SERINE_THREONINE-PROTEIN KINASE NEKL-3"/>
    <property type="match status" value="1"/>
</dbReference>
<feature type="region of interest" description="Disordered" evidence="6">
    <location>
        <begin position="338"/>
        <end position="357"/>
    </location>
</feature>
<dbReference type="Gene3D" id="1.10.510.10">
    <property type="entry name" value="Transferase(Phosphotransferase) domain 1"/>
    <property type="match status" value="1"/>
</dbReference>
<dbReference type="CDD" id="cd14014">
    <property type="entry name" value="STKc_PknB_like"/>
    <property type="match status" value="1"/>
</dbReference>
<keyword evidence="4 5" id="KW-0067">ATP-binding</keyword>
<feature type="binding site" evidence="5">
    <location>
        <position position="51"/>
    </location>
    <ligand>
        <name>ATP</name>
        <dbReference type="ChEBI" id="CHEBI:30616"/>
    </ligand>
</feature>
<dbReference type="GO" id="GO:0005524">
    <property type="term" value="F:ATP binding"/>
    <property type="evidence" value="ECO:0007669"/>
    <property type="project" value="UniProtKB-UniRule"/>
</dbReference>
<proteinExistence type="predicted"/>
<dbReference type="InterPro" id="IPR011009">
    <property type="entry name" value="Kinase-like_dom_sf"/>
</dbReference>
<dbReference type="InterPro" id="IPR017441">
    <property type="entry name" value="Protein_kinase_ATP_BS"/>
</dbReference>
<evidence type="ECO:0000313" key="9">
    <source>
        <dbReference type="EMBL" id="PRP97675.1"/>
    </source>
</evidence>
<evidence type="ECO:0000256" key="2">
    <source>
        <dbReference type="ARBA" id="ARBA00022741"/>
    </source>
</evidence>
<dbReference type="PROSITE" id="PS00108">
    <property type="entry name" value="PROTEIN_KINASE_ST"/>
    <property type="match status" value="1"/>
</dbReference>
<keyword evidence="7" id="KW-0812">Transmembrane</keyword>
<dbReference type="InterPro" id="IPR000719">
    <property type="entry name" value="Prot_kinase_dom"/>
</dbReference>
<protein>
    <submittedName>
        <fullName evidence="9">Serine/threonine-protein kinase PknA</fullName>
        <ecNumber evidence="9">2.7.11.1</ecNumber>
    </submittedName>
</protein>
<dbReference type="SUPFAM" id="SSF56112">
    <property type="entry name" value="Protein kinase-like (PK-like)"/>
    <property type="match status" value="1"/>
</dbReference>
<reference evidence="9 10" key="1">
    <citation type="submission" date="2018-03" db="EMBL/GenBank/DDBJ databases">
        <title>Draft Genome Sequences of the Obligatory Marine Myxobacteria Enhygromyxa salina SWB005.</title>
        <authorList>
            <person name="Poehlein A."/>
            <person name="Moghaddam J.A."/>
            <person name="Harms H."/>
            <person name="Alanjari M."/>
            <person name="Koenig G.M."/>
            <person name="Daniel R."/>
            <person name="Schaeberle T.F."/>
        </authorList>
    </citation>
    <scope>NUCLEOTIDE SEQUENCE [LARGE SCALE GENOMIC DNA]</scope>
    <source>
        <strain evidence="9 10">SWB005</strain>
    </source>
</reference>
<feature type="domain" description="Protein kinase" evidence="8">
    <location>
        <begin position="22"/>
        <end position="286"/>
    </location>
</feature>